<comment type="caution">
    <text evidence="1">The sequence shown here is derived from an EMBL/GenBank/DDBJ whole genome shotgun (WGS) entry which is preliminary data.</text>
</comment>
<dbReference type="EMBL" id="JABFTP020000144">
    <property type="protein sequence ID" value="KAL3280673.1"/>
    <property type="molecule type" value="Genomic_DNA"/>
</dbReference>
<sequence>MRPIISLSLQLRRRIVSYSCNQAENHATHCSDLSHHLVELGKGISLSIASLNDIAKSRRKKGPLGEFLTSVLGVNDEVYRVIDALNENHERLIETTNRQSKLMVSGMAAMEEIEKRMNQKLESFQSKVNQHIKAIGEMAEWYRISDINQAHIFQLAKNYSEEVAAEYRKLAYVCYHKSQITEFLAPAEITKIVRTVSRNLPATLTVLSKPI</sequence>
<gene>
    <name evidence="1" type="ORF">HHI36_003910</name>
</gene>
<name>A0ABD2NQ26_9CUCU</name>
<accession>A0ABD2NQ26</accession>
<keyword evidence="2" id="KW-1185">Reference proteome</keyword>
<evidence type="ECO:0000313" key="2">
    <source>
        <dbReference type="Proteomes" id="UP001516400"/>
    </source>
</evidence>
<proteinExistence type="predicted"/>
<reference evidence="1 2" key="1">
    <citation type="journal article" date="2021" name="BMC Biol.">
        <title>Horizontally acquired antibacterial genes associated with adaptive radiation of ladybird beetles.</title>
        <authorList>
            <person name="Li H.S."/>
            <person name="Tang X.F."/>
            <person name="Huang Y.H."/>
            <person name="Xu Z.Y."/>
            <person name="Chen M.L."/>
            <person name="Du X.Y."/>
            <person name="Qiu B.Y."/>
            <person name="Chen P.T."/>
            <person name="Zhang W."/>
            <person name="Slipinski A."/>
            <person name="Escalona H.E."/>
            <person name="Waterhouse R.M."/>
            <person name="Zwick A."/>
            <person name="Pang H."/>
        </authorList>
    </citation>
    <scope>NUCLEOTIDE SEQUENCE [LARGE SCALE GENOMIC DNA]</scope>
    <source>
        <strain evidence="1">SYSU2018</strain>
    </source>
</reference>
<dbReference type="AlphaFoldDB" id="A0ABD2NQ26"/>
<organism evidence="1 2">
    <name type="scientific">Cryptolaemus montrouzieri</name>
    <dbReference type="NCBI Taxonomy" id="559131"/>
    <lineage>
        <taxon>Eukaryota</taxon>
        <taxon>Metazoa</taxon>
        <taxon>Ecdysozoa</taxon>
        <taxon>Arthropoda</taxon>
        <taxon>Hexapoda</taxon>
        <taxon>Insecta</taxon>
        <taxon>Pterygota</taxon>
        <taxon>Neoptera</taxon>
        <taxon>Endopterygota</taxon>
        <taxon>Coleoptera</taxon>
        <taxon>Polyphaga</taxon>
        <taxon>Cucujiformia</taxon>
        <taxon>Coccinelloidea</taxon>
        <taxon>Coccinellidae</taxon>
        <taxon>Scymninae</taxon>
        <taxon>Scymnini</taxon>
        <taxon>Cryptolaemus</taxon>
    </lineage>
</organism>
<protein>
    <submittedName>
        <fullName evidence="1">Uncharacterized protein</fullName>
    </submittedName>
</protein>
<evidence type="ECO:0000313" key="1">
    <source>
        <dbReference type="EMBL" id="KAL3280673.1"/>
    </source>
</evidence>
<dbReference type="Proteomes" id="UP001516400">
    <property type="component" value="Unassembled WGS sequence"/>
</dbReference>